<reference evidence="10 11" key="1">
    <citation type="submission" date="2016-10" db="EMBL/GenBank/DDBJ databases">
        <authorList>
            <person name="de Groot N.N."/>
        </authorList>
    </citation>
    <scope>NUCLEOTIDE SEQUENCE [LARGE SCALE GENOMIC DNA]</scope>
    <source>
        <strain evidence="10 11">DSM 16077</strain>
    </source>
</reference>
<dbReference type="Gene3D" id="3.40.50.150">
    <property type="entry name" value="Vaccinia Virus protein VP39"/>
    <property type="match status" value="1"/>
</dbReference>
<evidence type="ECO:0000256" key="2">
    <source>
        <dbReference type="ARBA" id="ARBA00022552"/>
    </source>
</evidence>
<feature type="binding site" evidence="7 8">
    <location>
        <position position="75"/>
    </location>
    <ligand>
        <name>S-adenosyl-L-methionine</name>
        <dbReference type="ChEBI" id="CHEBI:59789"/>
    </ligand>
</feature>
<keyword evidence="3 7" id="KW-0489">Methyltransferase</keyword>
<dbReference type="CDD" id="cd02440">
    <property type="entry name" value="AdoMet_MTases"/>
    <property type="match status" value="1"/>
</dbReference>
<dbReference type="HAMAP" id="MF_00607">
    <property type="entry name" value="16SrRNA_methyltr_A"/>
    <property type="match status" value="1"/>
</dbReference>
<comment type="subcellular location">
    <subcellularLocation>
        <location evidence="7">Cytoplasm</location>
    </subcellularLocation>
</comment>
<evidence type="ECO:0000256" key="6">
    <source>
        <dbReference type="ARBA" id="ARBA00022884"/>
    </source>
</evidence>
<dbReference type="SUPFAM" id="SSF53335">
    <property type="entry name" value="S-adenosyl-L-methionine-dependent methyltransferases"/>
    <property type="match status" value="1"/>
</dbReference>
<dbReference type="Gene3D" id="1.10.8.100">
    <property type="entry name" value="Ribosomal RNA adenine dimethylase-like, domain 2"/>
    <property type="match status" value="1"/>
</dbReference>
<evidence type="ECO:0000313" key="10">
    <source>
        <dbReference type="EMBL" id="SDM42489.1"/>
    </source>
</evidence>
<evidence type="ECO:0000256" key="8">
    <source>
        <dbReference type="PROSITE-ProRule" id="PRU01026"/>
    </source>
</evidence>
<accession>A0A1G9T449</accession>
<dbReference type="SMART" id="SM00650">
    <property type="entry name" value="rADc"/>
    <property type="match status" value="1"/>
</dbReference>
<gene>
    <name evidence="7" type="primary">rsmA</name>
    <name evidence="7" type="synonym">ksgA</name>
    <name evidence="10" type="ORF">SAMN04488568_11127</name>
</gene>
<dbReference type="GO" id="GO:0052908">
    <property type="term" value="F:16S rRNA (adenine(1518)-N(6)/adenine(1519)-N(6))-dimethyltransferase activity"/>
    <property type="evidence" value="ECO:0007669"/>
    <property type="project" value="UniProtKB-EC"/>
</dbReference>
<dbReference type="InterPro" id="IPR020596">
    <property type="entry name" value="rRNA_Ade_Mease_Trfase_CS"/>
</dbReference>
<protein>
    <recommendedName>
        <fullName evidence="7">Ribosomal RNA small subunit methyltransferase A</fullName>
        <ecNumber evidence="7">2.1.1.182</ecNumber>
    </recommendedName>
    <alternativeName>
        <fullName evidence="7">16S rRNA (adenine(1518)-N(6)/adenine(1519)-N(6))-dimethyltransferase</fullName>
    </alternativeName>
    <alternativeName>
        <fullName evidence="7">16S rRNA dimethyladenosine transferase</fullName>
    </alternativeName>
    <alternativeName>
        <fullName evidence="7">16S rRNA dimethylase</fullName>
    </alternativeName>
    <alternativeName>
        <fullName evidence="7">S-adenosylmethionine-6-N', N'-adenosyl(rRNA) dimethyltransferase</fullName>
    </alternativeName>
</protein>
<keyword evidence="11" id="KW-1185">Reference proteome</keyword>
<keyword evidence="5 7" id="KW-0949">S-adenosyl-L-methionine</keyword>
<keyword evidence="2 7" id="KW-0698">rRNA processing</keyword>
<dbReference type="InterPro" id="IPR029063">
    <property type="entry name" value="SAM-dependent_MTases_sf"/>
</dbReference>
<keyword evidence="6 7" id="KW-0694">RNA-binding</keyword>
<evidence type="ECO:0000256" key="3">
    <source>
        <dbReference type="ARBA" id="ARBA00022603"/>
    </source>
</evidence>
<feature type="domain" description="Ribosomal RNA adenine methylase transferase N-terminal" evidence="9">
    <location>
        <begin position="33"/>
        <end position="207"/>
    </location>
</feature>
<dbReference type="InterPro" id="IPR011530">
    <property type="entry name" value="rRNA_adenine_dimethylase"/>
</dbReference>
<dbReference type="PROSITE" id="PS51689">
    <property type="entry name" value="SAM_RNA_A_N6_MT"/>
    <property type="match status" value="1"/>
</dbReference>
<sequence>MNDPLPPLRDVIARHDLAAKKSFGQHFLLDLNLTAKIASFAGDMANSQAIEIGPGPGGLTRAILGAGARHLTVVEKDARFLPALEEISAAWPGKVTVLEADGLTIDEATILSGENRVILSNLPYNVGTILLIKWLQAQPIWWRRAVLMFQREVADRVVARVGDKAYGRLAILTQSVCAAQLVMKIPAQAFTPPPKVESAVVMLDPLPDGTRFDDLKALGIVTASAFGQRRKTLRRSLGQAASQTTASTEELIAAAGLEPGARAETIDIAGFQALARAWRAARATQP</sequence>
<dbReference type="PANTHER" id="PTHR11727:SF7">
    <property type="entry name" value="DIMETHYLADENOSINE TRANSFERASE-RELATED"/>
    <property type="match status" value="1"/>
</dbReference>
<dbReference type="InterPro" id="IPR020598">
    <property type="entry name" value="rRNA_Ade_methylase_Trfase_N"/>
</dbReference>
<feature type="binding site" evidence="7 8">
    <location>
        <position position="121"/>
    </location>
    <ligand>
        <name>S-adenosyl-L-methionine</name>
        <dbReference type="ChEBI" id="CHEBI:59789"/>
    </ligand>
</feature>
<comment type="function">
    <text evidence="7">Specifically dimethylates two adjacent adenosines (A1518 and A1519) in the loop of a conserved hairpin near the 3'-end of 16S rRNA in the 30S particle. May play a critical role in biogenesis of 30S subunits.</text>
</comment>
<evidence type="ECO:0000256" key="4">
    <source>
        <dbReference type="ARBA" id="ARBA00022679"/>
    </source>
</evidence>
<proteinExistence type="inferred from homology"/>
<organism evidence="10 11">
    <name type="scientific">Maricaulis salignorans</name>
    <dbReference type="NCBI Taxonomy" id="144026"/>
    <lineage>
        <taxon>Bacteria</taxon>
        <taxon>Pseudomonadati</taxon>
        <taxon>Pseudomonadota</taxon>
        <taxon>Alphaproteobacteria</taxon>
        <taxon>Maricaulales</taxon>
        <taxon>Maricaulaceae</taxon>
        <taxon>Maricaulis</taxon>
    </lineage>
</organism>
<dbReference type="InterPro" id="IPR023165">
    <property type="entry name" value="rRNA_Ade_diMease-like_C"/>
</dbReference>
<evidence type="ECO:0000313" key="11">
    <source>
        <dbReference type="Proteomes" id="UP000199759"/>
    </source>
</evidence>
<dbReference type="PANTHER" id="PTHR11727">
    <property type="entry name" value="DIMETHYLADENOSINE TRANSFERASE"/>
    <property type="match status" value="1"/>
</dbReference>
<evidence type="ECO:0000256" key="1">
    <source>
        <dbReference type="ARBA" id="ARBA00022490"/>
    </source>
</evidence>
<dbReference type="OrthoDB" id="9814755at2"/>
<evidence type="ECO:0000256" key="5">
    <source>
        <dbReference type="ARBA" id="ARBA00022691"/>
    </source>
</evidence>
<dbReference type="PROSITE" id="PS01131">
    <property type="entry name" value="RRNA_A_DIMETH"/>
    <property type="match status" value="1"/>
</dbReference>
<evidence type="ECO:0000259" key="9">
    <source>
        <dbReference type="SMART" id="SM00650"/>
    </source>
</evidence>
<dbReference type="EMBL" id="FNHG01000011">
    <property type="protein sequence ID" value="SDM42489.1"/>
    <property type="molecule type" value="Genomic_DNA"/>
</dbReference>
<dbReference type="GO" id="GO:0005829">
    <property type="term" value="C:cytosol"/>
    <property type="evidence" value="ECO:0007669"/>
    <property type="project" value="TreeGrafter"/>
</dbReference>
<dbReference type="Proteomes" id="UP000199759">
    <property type="component" value="Unassembled WGS sequence"/>
</dbReference>
<dbReference type="Pfam" id="PF00398">
    <property type="entry name" value="RrnaAD"/>
    <property type="match status" value="1"/>
</dbReference>
<dbReference type="InterPro" id="IPR001737">
    <property type="entry name" value="KsgA/Erm"/>
</dbReference>
<dbReference type="GO" id="GO:0003723">
    <property type="term" value="F:RNA binding"/>
    <property type="evidence" value="ECO:0007669"/>
    <property type="project" value="UniProtKB-UniRule"/>
</dbReference>
<dbReference type="AlphaFoldDB" id="A0A1G9T449"/>
<comment type="similarity">
    <text evidence="7">Belongs to the class I-like SAM-binding methyltransferase superfamily. rRNA adenine N(6)-methyltransferase family. RsmA subfamily.</text>
</comment>
<feature type="binding site" evidence="7 8">
    <location>
        <position position="101"/>
    </location>
    <ligand>
        <name>S-adenosyl-L-methionine</name>
        <dbReference type="ChEBI" id="CHEBI:59789"/>
    </ligand>
</feature>
<keyword evidence="4 7" id="KW-0808">Transferase</keyword>
<name>A0A1G9T449_9PROT</name>
<keyword evidence="1 7" id="KW-0963">Cytoplasm</keyword>
<comment type="catalytic activity">
    <reaction evidence="7">
        <text>adenosine(1518)/adenosine(1519) in 16S rRNA + 4 S-adenosyl-L-methionine = N(6)-dimethyladenosine(1518)/N(6)-dimethyladenosine(1519) in 16S rRNA + 4 S-adenosyl-L-homocysteine + 4 H(+)</text>
        <dbReference type="Rhea" id="RHEA:19609"/>
        <dbReference type="Rhea" id="RHEA-COMP:10232"/>
        <dbReference type="Rhea" id="RHEA-COMP:10233"/>
        <dbReference type="ChEBI" id="CHEBI:15378"/>
        <dbReference type="ChEBI" id="CHEBI:57856"/>
        <dbReference type="ChEBI" id="CHEBI:59789"/>
        <dbReference type="ChEBI" id="CHEBI:74411"/>
        <dbReference type="ChEBI" id="CHEBI:74493"/>
        <dbReference type="EC" id="2.1.1.182"/>
    </reaction>
</comment>
<evidence type="ECO:0000256" key="7">
    <source>
        <dbReference type="HAMAP-Rule" id="MF_00607"/>
    </source>
</evidence>
<dbReference type="STRING" id="144026.SAMN04488568_11127"/>
<feature type="binding site" evidence="7 8">
    <location>
        <position position="28"/>
    </location>
    <ligand>
        <name>S-adenosyl-L-methionine</name>
        <dbReference type="ChEBI" id="CHEBI:59789"/>
    </ligand>
</feature>
<dbReference type="EC" id="2.1.1.182" evidence="7"/>
<dbReference type="NCBIfam" id="TIGR00755">
    <property type="entry name" value="ksgA"/>
    <property type="match status" value="1"/>
</dbReference>
<feature type="binding site" evidence="7 8">
    <location>
        <position position="53"/>
    </location>
    <ligand>
        <name>S-adenosyl-L-methionine</name>
        <dbReference type="ChEBI" id="CHEBI:59789"/>
    </ligand>
</feature>
<dbReference type="RefSeq" id="WP_091770135.1">
    <property type="nucleotide sequence ID" value="NZ_FNHG01000011.1"/>
</dbReference>
<feature type="binding site" evidence="7 8">
    <location>
        <position position="26"/>
    </location>
    <ligand>
        <name>S-adenosyl-L-methionine</name>
        <dbReference type="ChEBI" id="CHEBI:59789"/>
    </ligand>
</feature>